<feature type="region of interest" description="Disordered" evidence="1">
    <location>
        <begin position="377"/>
        <end position="396"/>
    </location>
</feature>
<feature type="region of interest" description="Disordered" evidence="1">
    <location>
        <begin position="403"/>
        <end position="429"/>
    </location>
</feature>
<evidence type="ECO:0000313" key="3">
    <source>
        <dbReference type="Proteomes" id="UP000678374"/>
    </source>
</evidence>
<gene>
    <name evidence="2" type="ORF">KAK06_15760</name>
</gene>
<organism evidence="2 3">
    <name type="scientific">Ideonella aquatica</name>
    <dbReference type="NCBI Taxonomy" id="2824119"/>
    <lineage>
        <taxon>Bacteria</taxon>
        <taxon>Pseudomonadati</taxon>
        <taxon>Pseudomonadota</taxon>
        <taxon>Betaproteobacteria</taxon>
        <taxon>Burkholderiales</taxon>
        <taxon>Sphaerotilaceae</taxon>
        <taxon>Ideonella</taxon>
    </lineage>
</organism>
<sequence length="429" mass="46748">MGQVWKPDPATSLRELALQLRTSPTVAAEKKRTPGPDPRDLALLSIARHLRPDLSREACLGWVYDTLVRFAAEVPQPTVWRAWQRLHSHPQEELTLLQDASHQMGGAGLLSSEDLRQLGSRSGRVLRIETARVSVPLSKANAAFFGACQRCALTGSFRPQAQAVALVEVGTGRPLGAALGRLSDGVDELLLPLLSTAPLAGSTLLWAMDHPMPRVWDRVLSRGASVHVLASRHLSIQMLRDLSQGGYAALVPGLSTQGVPLVHVVEHRYNQGAATGRKRQTAIFSAEIRDPDVLRHRLGLLQTHLALRWHLTDVAARVDTAPPLRSTRPHNLRIEVQARVCIDAAAAWLAWQTLSSPQRQALLDVQAEKATVLARRWSRAPRSPGPPSDATLATAAPKPLLYLRGGQLTSGQSPRADERANTQAESTQE</sequence>
<dbReference type="RefSeq" id="WP_210803083.1">
    <property type="nucleotide sequence ID" value="NZ_JAGQDE010000014.1"/>
</dbReference>
<comment type="caution">
    <text evidence="2">The sequence shown here is derived from an EMBL/GenBank/DDBJ whole genome shotgun (WGS) entry which is preliminary data.</text>
</comment>
<evidence type="ECO:0000313" key="2">
    <source>
        <dbReference type="EMBL" id="MBQ0960410.1"/>
    </source>
</evidence>
<evidence type="ECO:0000256" key="1">
    <source>
        <dbReference type="SAM" id="MobiDB-lite"/>
    </source>
</evidence>
<proteinExistence type="predicted"/>
<name>A0A940YHW2_9BURK</name>
<accession>A0A940YHW2</accession>
<dbReference type="AlphaFoldDB" id="A0A940YHW2"/>
<keyword evidence="3" id="KW-1185">Reference proteome</keyword>
<dbReference type="EMBL" id="JAGQDE010000014">
    <property type="protein sequence ID" value="MBQ0960410.1"/>
    <property type="molecule type" value="Genomic_DNA"/>
</dbReference>
<dbReference type="Proteomes" id="UP000678374">
    <property type="component" value="Unassembled WGS sequence"/>
</dbReference>
<reference evidence="2" key="1">
    <citation type="submission" date="2021-04" db="EMBL/GenBank/DDBJ databases">
        <title>The genome sequence of Ideonella sp. 4Y11.</title>
        <authorList>
            <person name="Liu Y."/>
        </authorList>
    </citation>
    <scope>NUCLEOTIDE SEQUENCE</scope>
    <source>
        <strain evidence="2">4Y11</strain>
    </source>
</reference>
<protein>
    <submittedName>
        <fullName evidence="2">Uncharacterized protein</fullName>
    </submittedName>
</protein>